<evidence type="ECO:0000259" key="7">
    <source>
        <dbReference type="PROSITE" id="PS50983"/>
    </source>
</evidence>
<comment type="similarity">
    <text evidence="2">Belongs to the bacterial solute-binding protein 8 family.</text>
</comment>
<feature type="signal peptide" evidence="6">
    <location>
        <begin position="1"/>
        <end position="19"/>
    </location>
</feature>
<dbReference type="PROSITE" id="PS50983">
    <property type="entry name" value="FE_B12_PBP"/>
    <property type="match status" value="1"/>
</dbReference>
<organism evidence="8 9">
    <name type="scientific">Aliivibrio fischeri</name>
    <name type="common">Vibrio fischeri</name>
    <dbReference type="NCBI Taxonomy" id="668"/>
    <lineage>
        <taxon>Bacteria</taxon>
        <taxon>Pseudomonadati</taxon>
        <taxon>Pseudomonadota</taxon>
        <taxon>Gammaproteobacteria</taxon>
        <taxon>Vibrionales</taxon>
        <taxon>Vibrionaceae</taxon>
        <taxon>Aliivibrio</taxon>
    </lineage>
</organism>
<protein>
    <submittedName>
        <fullName evidence="8">ABC transporter substrate-binding protein</fullName>
    </submittedName>
</protein>
<dbReference type="Gene3D" id="3.40.50.1980">
    <property type="entry name" value="Nitrogenase molybdenum iron protein domain"/>
    <property type="match status" value="2"/>
</dbReference>
<comment type="subcellular location">
    <subcellularLocation>
        <location evidence="1">Cell envelope</location>
    </subcellularLocation>
</comment>
<evidence type="ECO:0000313" key="9">
    <source>
        <dbReference type="Proteomes" id="UP000448038"/>
    </source>
</evidence>
<proteinExistence type="inferred from homology"/>
<keyword evidence="5 6" id="KW-0732">Signal</keyword>
<feature type="domain" description="Fe/B12 periplasmic-binding" evidence="7">
    <location>
        <begin position="37"/>
        <end position="297"/>
    </location>
</feature>
<keyword evidence="3" id="KW-0813">Transport</keyword>
<dbReference type="AlphaFoldDB" id="A0A844P1N4"/>
<feature type="chain" id="PRO_5032286390" evidence="6">
    <location>
        <begin position="20"/>
        <end position="297"/>
    </location>
</feature>
<dbReference type="Proteomes" id="UP000448038">
    <property type="component" value="Unassembled WGS sequence"/>
</dbReference>
<dbReference type="SUPFAM" id="SSF53807">
    <property type="entry name" value="Helical backbone' metal receptor"/>
    <property type="match status" value="1"/>
</dbReference>
<dbReference type="Pfam" id="PF01497">
    <property type="entry name" value="Peripla_BP_2"/>
    <property type="match status" value="1"/>
</dbReference>
<dbReference type="GO" id="GO:1901678">
    <property type="term" value="P:iron coordination entity transport"/>
    <property type="evidence" value="ECO:0007669"/>
    <property type="project" value="UniProtKB-ARBA"/>
</dbReference>
<name>A0A844P1N4_ALIFS</name>
<dbReference type="CDD" id="cd01146">
    <property type="entry name" value="FhuD"/>
    <property type="match status" value="1"/>
</dbReference>
<dbReference type="RefSeq" id="WP_155651834.1">
    <property type="nucleotide sequence ID" value="NZ_WOBF01000001.1"/>
</dbReference>
<gene>
    <name evidence="8" type="ORF">GNP88_08905</name>
</gene>
<dbReference type="PANTHER" id="PTHR30532">
    <property type="entry name" value="IRON III DICITRATE-BINDING PERIPLASMIC PROTEIN"/>
    <property type="match status" value="1"/>
</dbReference>
<comment type="caution">
    <text evidence="8">The sequence shown here is derived from an EMBL/GenBank/DDBJ whole genome shotgun (WGS) entry which is preliminary data.</text>
</comment>
<keyword evidence="4" id="KW-0410">Iron transport</keyword>
<evidence type="ECO:0000256" key="5">
    <source>
        <dbReference type="ARBA" id="ARBA00022729"/>
    </source>
</evidence>
<dbReference type="EMBL" id="WOBN01000014">
    <property type="protein sequence ID" value="MUK49291.1"/>
    <property type="molecule type" value="Genomic_DNA"/>
</dbReference>
<keyword evidence="4" id="KW-0408">Iron</keyword>
<accession>A0A844P1N4</accession>
<evidence type="ECO:0000256" key="1">
    <source>
        <dbReference type="ARBA" id="ARBA00004196"/>
    </source>
</evidence>
<evidence type="ECO:0000313" key="8">
    <source>
        <dbReference type="EMBL" id="MUK49291.1"/>
    </source>
</evidence>
<evidence type="ECO:0000256" key="6">
    <source>
        <dbReference type="SAM" id="SignalP"/>
    </source>
</evidence>
<evidence type="ECO:0000256" key="3">
    <source>
        <dbReference type="ARBA" id="ARBA00022448"/>
    </source>
</evidence>
<evidence type="ECO:0000256" key="2">
    <source>
        <dbReference type="ARBA" id="ARBA00008814"/>
    </source>
</evidence>
<evidence type="ECO:0000256" key="4">
    <source>
        <dbReference type="ARBA" id="ARBA00022496"/>
    </source>
</evidence>
<keyword evidence="4" id="KW-0406">Ion transport</keyword>
<dbReference type="PRINTS" id="PR01715">
    <property type="entry name" value="FERRIBNDNGPP"/>
</dbReference>
<dbReference type="PANTHER" id="PTHR30532:SF1">
    <property type="entry name" value="IRON(3+)-HYDROXAMATE-BINDING PROTEIN FHUD"/>
    <property type="match status" value="1"/>
</dbReference>
<reference evidence="8 9" key="1">
    <citation type="submission" date="2019-11" db="EMBL/GenBank/DDBJ databases">
        <title>Using colonization assays and comparative genomics to discover symbiosis behaviors and factors in Vibrio fischeri.</title>
        <authorList>
            <person name="Bongrand C."/>
            <person name="Moriano-Gutierrez S."/>
            <person name="Arevalo P."/>
            <person name="Mcfall-Ngai M."/>
            <person name="Visick K."/>
            <person name="Polz M.F."/>
            <person name="Ruby E.G."/>
        </authorList>
    </citation>
    <scope>NUCLEOTIDE SEQUENCE [LARGE SCALE GENOMIC DNA]</scope>
    <source>
        <strain evidence="9">emors.4.1</strain>
    </source>
</reference>
<sequence length="297" mass="33269">MYKVISLIMLVFYAMPAQTAEIKHELGIIEITAAPQKIVALDWVLAETVLSLGVEPLGVADAKGYRAWVMTPKLPSNVLDVGSRREPNLELLTELTPDVILISQHMSAMYEKLNTIAPTLVYTVYSNKKSPLIAAKDITIQLGRLLDKEQQALQLIDQTEKKLIENGDKIRHLQQQEKPLLFVRFINDKTVRIHSEGSLAQSTINAMGLTNAWHEPTNLWGFTTAGIEKLAQHQQANVLIFGPLKEEEKVKLTQSALWQAMAFTRTGSVYELPAIWTFGGLISAQRFSDHITQQLTQ</sequence>
<dbReference type="GO" id="GO:0030288">
    <property type="term" value="C:outer membrane-bounded periplasmic space"/>
    <property type="evidence" value="ECO:0007669"/>
    <property type="project" value="TreeGrafter"/>
</dbReference>
<dbReference type="InterPro" id="IPR002491">
    <property type="entry name" value="ABC_transptr_periplasmic_BD"/>
</dbReference>
<dbReference type="InterPro" id="IPR051313">
    <property type="entry name" value="Bact_iron-sidero_bind"/>
</dbReference>